<accession>A0A4S4E5B8</accession>
<dbReference type="PANTHER" id="PTHR33704:SF1">
    <property type="entry name" value="PROTEIN HEAT INTOLERANT 4-RELATED"/>
    <property type="match status" value="1"/>
</dbReference>
<comment type="caution">
    <text evidence="2">The sequence shown here is derived from an EMBL/GenBank/DDBJ whole genome shotgun (WGS) entry which is preliminary data.</text>
</comment>
<proteinExistence type="predicted"/>
<reference evidence="2 3" key="1">
    <citation type="journal article" date="2018" name="Proc. Natl. Acad. Sci. U.S.A.">
        <title>Draft genome sequence of Camellia sinensis var. sinensis provides insights into the evolution of the tea genome and tea quality.</title>
        <authorList>
            <person name="Wei C."/>
            <person name="Yang H."/>
            <person name="Wang S."/>
            <person name="Zhao J."/>
            <person name="Liu C."/>
            <person name="Gao L."/>
            <person name="Xia E."/>
            <person name="Lu Y."/>
            <person name="Tai Y."/>
            <person name="She G."/>
            <person name="Sun J."/>
            <person name="Cao H."/>
            <person name="Tong W."/>
            <person name="Gao Q."/>
            <person name="Li Y."/>
            <person name="Deng W."/>
            <person name="Jiang X."/>
            <person name="Wang W."/>
            <person name="Chen Q."/>
            <person name="Zhang S."/>
            <person name="Li H."/>
            <person name="Wu J."/>
            <person name="Wang P."/>
            <person name="Li P."/>
            <person name="Shi C."/>
            <person name="Zheng F."/>
            <person name="Jian J."/>
            <person name="Huang B."/>
            <person name="Shan D."/>
            <person name="Shi M."/>
            <person name="Fang C."/>
            <person name="Yue Y."/>
            <person name="Li F."/>
            <person name="Li D."/>
            <person name="Wei S."/>
            <person name="Han B."/>
            <person name="Jiang C."/>
            <person name="Yin Y."/>
            <person name="Xia T."/>
            <person name="Zhang Z."/>
            <person name="Bennetzen J.L."/>
            <person name="Zhao S."/>
            <person name="Wan X."/>
        </authorList>
    </citation>
    <scope>NUCLEOTIDE SEQUENCE [LARGE SCALE GENOMIC DNA]</scope>
    <source>
        <strain evidence="3">cv. Shuchazao</strain>
        <tissue evidence="2">Leaf</tissue>
    </source>
</reference>
<organism evidence="2 3">
    <name type="scientific">Camellia sinensis var. sinensis</name>
    <name type="common">China tea</name>
    <dbReference type="NCBI Taxonomy" id="542762"/>
    <lineage>
        <taxon>Eukaryota</taxon>
        <taxon>Viridiplantae</taxon>
        <taxon>Streptophyta</taxon>
        <taxon>Embryophyta</taxon>
        <taxon>Tracheophyta</taxon>
        <taxon>Spermatophyta</taxon>
        <taxon>Magnoliopsida</taxon>
        <taxon>eudicotyledons</taxon>
        <taxon>Gunneridae</taxon>
        <taxon>Pentapetalae</taxon>
        <taxon>asterids</taxon>
        <taxon>Ericales</taxon>
        <taxon>Theaceae</taxon>
        <taxon>Camellia</taxon>
    </lineage>
</organism>
<feature type="coiled-coil region" evidence="1">
    <location>
        <begin position="351"/>
        <end position="407"/>
    </location>
</feature>
<dbReference type="GO" id="GO:1900034">
    <property type="term" value="P:regulation of cellular response to heat"/>
    <property type="evidence" value="ECO:0007669"/>
    <property type="project" value="InterPro"/>
</dbReference>
<name>A0A4S4E5B8_CAMSN</name>
<dbReference type="Proteomes" id="UP000306102">
    <property type="component" value="Unassembled WGS sequence"/>
</dbReference>
<keyword evidence="3" id="KW-1185">Reference proteome</keyword>
<dbReference type="InterPro" id="IPR039313">
    <property type="entry name" value="HIT4"/>
</dbReference>
<dbReference type="EMBL" id="SDRB02007868">
    <property type="protein sequence ID" value="THG10506.1"/>
    <property type="molecule type" value="Genomic_DNA"/>
</dbReference>
<dbReference type="AlphaFoldDB" id="A0A4S4E5B8"/>
<keyword evidence="1" id="KW-0175">Coiled coil</keyword>
<gene>
    <name evidence="2" type="ORF">TEA_012534</name>
</gene>
<sequence>MVMFDDDDVDVLNVLMMFVQWWVKMVDHTALKLSKLEKLFKKSQGVKAIPDIEDGYTDVAITLPDRFKMPQIDRFDGSGDPMVHLRLFSDILRPMGLTRPQKLSLFGRAVARSPAGWLQCATDVSNFGEELRYSFQILPNSLVIPLDDDDDDDTERGILGETYDLFSNLYICFYTNSTQEDLWQQVFPVGTEWDQLDHVYQYKWNFSNLENAFEEGGELYGQKVYLFGCTEPQLVFFNGEGKVTCIPVVVAVASPFPPSDKIGINSVQREAEEIVPMKQMKMDWVPYIPLEDRAGLRHLKLERVKKFEYCLPYFYQPLTEDELEQSTIVQIIFPAEEKPVFCEFDWELDELEEFTDKLIEEEELSEDQKDAFKDFVKEKVREGKRANREAREARKKALEEMSEDTKAAFQSMKFYKFYPMPTPDTPDVSNVKARITKDYNSELYARVPNPKSIEMPKFPFVFARKLAISLCLSSLRFV</sequence>
<evidence type="ECO:0000313" key="3">
    <source>
        <dbReference type="Proteomes" id="UP000306102"/>
    </source>
</evidence>
<protein>
    <submittedName>
        <fullName evidence="2">Uncharacterized protein</fullName>
    </submittedName>
</protein>
<evidence type="ECO:0000256" key="1">
    <source>
        <dbReference type="SAM" id="Coils"/>
    </source>
</evidence>
<evidence type="ECO:0000313" key="2">
    <source>
        <dbReference type="EMBL" id="THG10506.1"/>
    </source>
</evidence>
<dbReference type="PANTHER" id="PTHR33704">
    <property type="entry name" value="PROTEIN HEAT INTOLERANT 4-RELATED"/>
    <property type="match status" value="1"/>
</dbReference>